<keyword evidence="6 8" id="KW-1133">Transmembrane helix</keyword>
<keyword evidence="7 8" id="KW-0472">Membrane</keyword>
<feature type="transmembrane region" description="Helical" evidence="8">
    <location>
        <begin position="128"/>
        <end position="151"/>
    </location>
</feature>
<sequence>MESFLVAVNAVVPFLCYITFGYVMKIKGVVKEDFLQQLNKMVFKVFYPFMTFYNIYKADASSLPRPVMLIFCGISILVLEVILVLTVPRLVKENPRRGVIIQAIYRSNFVLFGLPLTVSVFGDVASSVAAMVVTVVITIYNTTSVVILEMFNSEGKTDVKTILVNVVKNPLLQGAMVGLVFFFLGIHVPKSLLTPIAAFADATSPVALFVLGGTLHFNAIRGNLKYLVPALSLKLLVLPAVMLALGYAFGLRDLELFLLVAIYGTPVAAASYPMAQNMGGDGELAGQFVVISTVVAVGTLFGWIFFMKSVGLI</sequence>
<evidence type="ECO:0000256" key="5">
    <source>
        <dbReference type="ARBA" id="ARBA00022692"/>
    </source>
</evidence>
<comment type="similarity">
    <text evidence="2">Belongs to the auxin efflux carrier (TC 2.A.69) family.</text>
</comment>
<evidence type="ECO:0000256" key="3">
    <source>
        <dbReference type="ARBA" id="ARBA00022448"/>
    </source>
</evidence>
<feature type="transmembrane region" description="Helical" evidence="8">
    <location>
        <begin position="195"/>
        <end position="215"/>
    </location>
</feature>
<dbReference type="PANTHER" id="PTHR36838:SF4">
    <property type="entry name" value="AUXIN EFFLUX CARRIER FAMILY PROTEIN"/>
    <property type="match status" value="1"/>
</dbReference>
<keyword evidence="10" id="KW-1185">Reference proteome</keyword>
<feature type="transmembrane region" description="Helical" evidence="8">
    <location>
        <begin position="38"/>
        <end position="56"/>
    </location>
</feature>
<evidence type="ECO:0000256" key="6">
    <source>
        <dbReference type="ARBA" id="ARBA00022989"/>
    </source>
</evidence>
<keyword evidence="3" id="KW-0813">Transport</keyword>
<organism evidence="9 10">
    <name type="scientific">Enterocloster hominis</name>
    <name type="common">ex Liu et al. 2021</name>
    <dbReference type="NCBI Taxonomy" id="2763663"/>
    <lineage>
        <taxon>Bacteria</taxon>
        <taxon>Bacillati</taxon>
        <taxon>Bacillota</taxon>
        <taxon>Clostridia</taxon>
        <taxon>Lachnospirales</taxon>
        <taxon>Lachnospiraceae</taxon>
        <taxon>Enterocloster</taxon>
    </lineage>
</organism>
<protein>
    <submittedName>
        <fullName evidence="9">AEC family transporter</fullName>
    </submittedName>
</protein>
<feature type="transmembrane region" description="Helical" evidence="8">
    <location>
        <begin position="256"/>
        <end position="275"/>
    </location>
</feature>
<keyword evidence="5 8" id="KW-0812">Transmembrane</keyword>
<dbReference type="InterPro" id="IPR004776">
    <property type="entry name" value="Mem_transp_PIN-like"/>
</dbReference>
<dbReference type="RefSeq" id="WP_262426737.1">
    <property type="nucleotide sequence ID" value="NZ_JACRTJ010000005.1"/>
</dbReference>
<feature type="transmembrane region" description="Helical" evidence="8">
    <location>
        <begin position="227"/>
        <end position="250"/>
    </location>
</feature>
<evidence type="ECO:0000256" key="4">
    <source>
        <dbReference type="ARBA" id="ARBA00022475"/>
    </source>
</evidence>
<evidence type="ECO:0000256" key="1">
    <source>
        <dbReference type="ARBA" id="ARBA00004651"/>
    </source>
</evidence>
<dbReference type="InterPro" id="IPR038770">
    <property type="entry name" value="Na+/solute_symporter_sf"/>
</dbReference>
<dbReference type="Gene3D" id="1.20.1530.20">
    <property type="match status" value="1"/>
</dbReference>
<feature type="transmembrane region" description="Helical" evidence="8">
    <location>
        <begin position="171"/>
        <end position="189"/>
    </location>
</feature>
<reference evidence="9 10" key="1">
    <citation type="submission" date="2020-08" db="EMBL/GenBank/DDBJ databases">
        <title>Genome public.</title>
        <authorList>
            <person name="Liu C."/>
            <person name="Sun Q."/>
        </authorList>
    </citation>
    <scope>NUCLEOTIDE SEQUENCE [LARGE SCALE GENOMIC DNA]</scope>
    <source>
        <strain evidence="9 10">BX10</strain>
    </source>
</reference>
<gene>
    <name evidence="9" type="ORF">H8708_01550</name>
</gene>
<feature type="transmembrane region" description="Helical" evidence="8">
    <location>
        <begin position="6"/>
        <end position="26"/>
    </location>
</feature>
<evidence type="ECO:0000256" key="8">
    <source>
        <dbReference type="SAM" id="Phobius"/>
    </source>
</evidence>
<evidence type="ECO:0000313" key="10">
    <source>
        <dbReference type="Proteomes" id="UP000647491"/>
    </source>
</evidence>
<dbReference type="PANTHER" id="PTHR36838">
    <property type="entry name" value="AUXIN EFFLUX CARRIER FAMILY PROTEIN"/>
    <property type="match status" value="1"/>
</dbReference>
<comment type="caution">
    <text evidence="9">The sequence shown here is derived from an EMBL/GenBank/DDBJ whole genome shotgun (WGS) entry which is preliminary data.</text>
</comment>
<feature type="transmembrane region" description="Helical" evidence="8">
    <location>
        <begin position="103"/>
        <end position="122"/>
    </location>
</feature>
<feature type="transmembrane region" description="Helical" evidence="8">
    <location>
        <begin position="68"/>
        <end position="91"/>
    </location>
</feature>
<accession>A0ABR7NP71</accession>
<evidence type="ECO:0000256" key="7">
    <source>
        <dbReference type="ARBA" id="ARBA00023136"/>
    </source>
</evidence>
<dbReference type="EMBL" id="JACRTJ010000005">
    <property type="protein sequence ID" value="MBC8597920.1"/>
    <property type="molecule type" value="Genomic_DNA"/>
</dbReference>
<proteinExistence type="inferred from homology"/>
<name>A0ABR7NP71_9FIRM</name>
<comment type="subcellular location">
    <subcellularLocation>
        <location evidence="1">Cell membrane</location>
        <topology evidence="1">Multi-pass membrane protein</topology>
    </subcellularLocation>
</comment>
<dbReference type="Proteomes" id="UP000647491">
    <property type="component" value="Unassembled WGS sequence"/>
</dbReference>
<keyword evidence="4" id="KW-1003">Cell membrane</keyword>
<evidence type="ECO:0000313" key="9">
    <source>
        <dbReference type="EMBL" id="MBC8597920.1"/>
    </source>
</evidence>
<dbReference type="Pfam" id="PF03547">
    <property type="entry name" value="Mem_trans"/>
    <property type="match status" value="1"/>
</dbReference>
<feature type="transmembrane region" description="Helical" evidence="8">
    <location>
        <begin position="287"/>
        <end position="306"/>
    </location>
</feature>
<evidence type="ECO:0000256" key="2">
    <source>
        <dbReference type="ARBA" id="ARBA00010145"/>
    </source>
</evidence>